<sequence length="544" mass="61612">MEANGPYCCPAGCGDLCVECDWSTAPSTKRNLDGNSIVHEDSVFEDPATLVCSASEAGCQTQDRSYLNVRGADDIIPNDKSREFTDPLTWPGGEKDWWEKMNYIQQTRGLWYYHWIEPGPNGRRIVHADSNAQVYPLDEDDQGDSPWRLNDPQAGGTQPVTCCTIVVFASNLGLVLAHFWEVPTFVAMNPETGNHDPERQAAGYQTNVIDFMKYGKAYPVSPLVQKGGRQNPPPASPPIANLFKPGMILDKASVLWRSIVVFSPRANYWVDDEPVKKNLKAMTQFKTDLASLCGVDEEEIESYTLCATGEDNDDGSPAFRYNPYDRFFTWRYKTYWGNNDEGKWVKKKRFRGMWEWQDYPDSARCNLEIRTIANPTDDESKNYLNVVVRPWRTKGAGNDGDGEIRLMRYELDGQHNEGIPISSQDFKEDVTLIYKPDDSWKINPDKRPDYDTWHPNVRFGDQLYEYKGDATPRGSGYLPKCRGGSWKRPEKDGKIESGTWVRTNVVLQLLVQADEPVVIGPGAKGFFWSSLLMAACRIETPLGR</sequence>
<dbReference type="EMBL" id="CVQI01034939">
    <property type="protein sequence ID" value="CRK45567.1"/>
    <property type="molecule type" value="Genomic_DNA"/>
</dbReference>
<evidence type="ECO:0000313" key="4">
    <source>
        <dbReference type="Proteomes" id="UP000045706"/>
    </source>
</evidence>
<evidence type="ECO:0000313" key="3">
    <source>
        <dbReference type="Proteomes" id="UP000044602"/>
    </source>
</evidence>
<gene>
    <name evidence="1" type="ORF">BN1708_001952</name>
    <name evidence="2" type="ORF">BN1723_006679</name>
</gene>
<protein>
    <submittedName>
        <fullName evidence="2">Uncharacterized protein</fullName>
    </submittedName>
</protein>
<evidence type="ECO:0000313" key="2">
    <source>
        <dbReference type="EMBL" id="CRK45567.1"/>
    </source>
</evidence>
<accession>A0A0G4NGI8</accession>
<name>A0A0G4NGI8_VERLO</name>
<dbReference type="EMBL" id="CVQH01000002">
    <property type="protein sequence ID" value="CRJ81692.1"/>
    <property type="molecule type" value="Genomic_DNA"/>
</dbReference>
<dbReference type="AlphaFoldDB" id="A0A0G4NGI8"/>
<proteinExistence type="predicted"/>
<organism evidence="2 4">
    <name type="scientific">Verticillium longisporum</name>
    <name type="common">Verticillium dahliae var. longisporum</name>
    <dbReference type="NCBI Taxonomy" id="100787"/>
    <lineage>
        <taxon>Eukaryota</taxon>
        <taxon>Fungi</taxon>
        <taxon>Dikarya</taxon>
        <taxon>Ascomycota</taxon>
        <taxon>Pezizomycotina</taxon>
        <taxon>Sordariomycetes</taxon>
        <taxon>Hypocreomycetidae</taxon>
        <taxon>Glomerellales</taxon>
        <taxon>Plectosphaerellaceae</taxon>
        <taxon>Verticillium</taxon>
    </lineage>
</organism>
<evidence type="ECO:0000313" key="1">
    <source>
        <dbReference type="EMBL" id="CRJ81692.1"/>
    </source>
</evidence>
<keyword evidence="3" id="KW-1185">Reference proteome</keyword>
<reference evidence="3 4" key="1">
    <citation type="submission" date="2015-05" db="EMBL/GenBank/DDBJ databases">
        <authorList>
            <person name="Fogelqvist Johan"/>
        </authorList>
    </citation>
    <scope>NUCLEOTIDE SEQUENCE [LARGE SCALE GENOMIC DNA]</scope>
    <source>
        <strain evidence="1">VL1</strain>
        <strain evidence="2">VL2</strain>
    </source>
</reference>
<dbReference type="Proteomes" id="UP000044602">
    <property type="component" value="Unassembled WGS sequence"/>
</dbReference>
<dbReference type="Proteomes" id="UP000045706">
    <property type="component" value="Unassembled WGS sequence"/>
</dbReference>